<dbReference type="InterPro" id="IPR022472">
    <property type="entry name" value="VPLPA-CTERM"/>
</dbReference>
<keyword evidence="2" id="KW-0732">Signal</keyword>
<dbReference type="Proteomes" id="UP000245390">
    <property type="component" value="Unassembled WGS sequence"/>
</dbReference>
<evidence type="ECO:0000313" key="4">
    <source>
        <dbReference type="Proteomes" id="UP000245390"/>
    </source>
</evidence>
<evidence type="ECO:0000256" key="1">
    <source>
        <dbReference type="SAM" id="Phobius"/>
    </source>
</evidence>
<dbReference type="NCBIfam" id="TIGR01167">
    <property type="entry name" value="LPXTG_anchor"/>
    <property type="match status" value="1"/>
</dbReference>
<evidence type="ECO:0000313" key="3">
    <source>
        <dbReference type="EMBL" id="PWK55700.1"/>
    </source>
</evidence>
<dbReference type="NCBIfam" id="TIGR03370">
    <property type="entry name" value="VPLPA-CTERM"/>
    <property type="match status" value="1"/>
</dbReference>
<feature type="signal peptide" evidence="2">
    <location>
        <begin position="1"/>
        <end position="20"/>
    </location>
</feature>
<keyword evidence="4" id="KW-1185">Reference proteome</keyword>
<reference evidence="3 4" key="1">
    <citation type="submission" date="2018-05" db="EMBL/GenBank/DDBJ databases">
        <title>Genomic Encyclopedia of Type Strains, Phase IV (KMG-IV): sequencing the most valuable type-strain genomes for metagenomic binning, comparative biology and taxonomic classification.</title>
        <authorList>
            <person name="Goeker M."/>
        </authorList>
    </citation>
    <scope>NUCLEOTIDE SEQUENCE [LARGE SCALE GENOMIC DNA]</scope>
    <source>
        <strain evidence="3 4">DSM 103371</strain>
    </source>
</reference>
<sequence length="108" mass="11336">MKKTLMLAAVFAVVGGTSMAAPYSGGFSFRDHKVPSVHAKIAIIWNHLQERRAQVIAIGSDCECWFGRCEEGPGEGGGSGETPEVPLPAAGFLLLGGLGGLAVLKRRK</sequence>
<evidence type="ECO:0000256" key="2">
    <source>
        <dbReference type="SAM" id="SignalP"/>
    </source>
</evidence>
<dbReference type="AlphaFoldDB" id="A0A316G7E3"/>
<organism evidence="3 4">
    <name type="scientific">Silicimonas algicola</name>
    <dbReference type="NCBI Taxonomy" id="1826607"/>
    <lineage>
        <taxon>Bacteria</taxon>
        <taxon>Pseudomonadati</taxon>
        <taxon>Pseudomonadota</taxon>
        <taxon>Alphaproteobacteria</taxon>
        <taxon>Rhodobacterales</taxon>
        <taxon>Paracoccaceae</taxon>
    </lineage>
</organism>
<feature type="transmembrane region" description="Helical" evidence="1">
    <location>
        <begin position="85"/>
        <end position="104"/>
    </location>
</feature>
<comment type="caution">
    <text evidence="3">The sequence shown here is derived from an EMBL/GenBank/DDBJ whole genome shotgun (WGS) entry which is preliminary data.</text>
</comment>
<accession>A0A316G7E3</accession>
<keyword evidence="1" id="KW-0472">Membrane</keyword>
<proteinExistence type="predicted"/>
<keyword evidence="1" id="KW-1133">Transmembrane helix</keyword>
<dbReference type="RefSeq" id="WP_109759782.1">
    <property type="nucleotide sequence ID" value="NZ_CP034588.1"/>
</dbReference>
<protein>
    <submittedName>
        <fullName evidence="3">Putative secreted protein</fullName>
    </submittedName>
</protein>
<feature type="chain" id="PRO_5016322417" evidence="2">
    <location>
        <begin position="21"/>
        <end position="108"/>
    </location>
</feature>
<gene>
    <name evidence="3" type="ORF">C8D95_10696</name>
</gene>
<keyword evidence="1" id="KW-0812">Transmembrane</keyword>
<dbReference type="EMBL" id="QGGV01000006">
    <property type="protein sequence ID" value="PWK55700.1"/>
    <property type="molecule type" value="Genomic_DNA"/>
</dbReference>
<name>A0A316G7E3_9RHOB</name>
<dbReference type="KEGG" id="salo:EF888_16450"/>